<evidence type="ECO:0000313" key="1">
    <source>
        <dbReference type="EMBL" id="KAA1069029.1"/>
    </source>
</evidence>
<dbReference type="Proteomes" id="UP000324748">
    <property type="component" value="Unassembled WGS sequence"/>
</dbReference>
<dbReference type="EMBL" id="VSWC01000183">
    <property type="protein sequence ID" value="KAA1069029.1"/>
    <property type="molecule type" value="Genomic_DNA"/>
</dbReference>
<proteinExistence type="predicted"/>
<name>A0A5B0LYD2_PUCGR</name>
<keyword evidence="2" id="KW-1185">Reference proteome</keyword>
<protein>
    <submittedName>
        <fullName evidence="1">Uncharacterized protein</fullName>
    </submittedName>
</protein>
<reference evidence="1 2" key="1">
    <citation type="submission" date="2019-05" db="EMBL/GenBank/DDBJ databases">
        <title>Emergence of the Ug99 lineage of the wheat stem rust pathogen through somatic hybridization.</title>
        <authorList>
            <person name="Li F."/>
            <person name="Upadhyaya N.M."/>
            <person name="Sperschneider J."/>
            <person name="Matny O."/>
            <person name="Nguyen-Phuc H."/>
            <person name="Mago R."/>
            <person name="Raley C."/>
            <person name="Miller M.E."/>
            <person name="Silverstein K.A.T."/>
            <person name="Henningsen E."/>
            <person name="Hirsch C.D."/>
            <person name="Visser B."/>
            <person name="Pretorius Z.A."/>
            <person name="Steffenson B.J."/>
            <person name="Schwessinger B."/>
            <person name="Dodds P.N."/>
            <person name="Figueroa M."/>
        </authorList>
    </citation>
    <scope>NUCLEOTIDE SEQUENCE [LARGE SCALE GENOMIC DNA]</scope>
    <source>
        <strain evidence="1">21-0</strain>
    </source>
</reference>
<dbReference type="PANTHER" id="PTHR33069:SF3">
    <property type="entry name" value="DYNEIN HEAVY CHAIN TAIL DOMAIN-CONTAINING PROTEIN"/>
    <property type="match status" value="1"/>
</dbReference>
<evidence type="ECO:0000313" key="2">
    <source>
        <dbReference type="Proteomes" id="UP000324748"/>
    </source>
</evidence>
<comment type="caution">
    <text evidence="1">The sequence shown here is derived from an EMBL/GenBank/DDBJ whole genome shotgun (WGS) entry which is preliminary data.</text>
</comment>
<dbReference type="OrthoDB" id="2496429at2759"/>
<gene>
    <name evidence="1" type="ORF">PGT21_009634</name>
</gene>
<dbReference type="PANTHER" id="PTHR33069">
    <property type="entry name" value="CHROMOSOME 7, WHOLE GENOME SHOTGUN SEQUENCE-RELATED"/>
    <property type="match status" value="1"/>
</dbReference>
<organism evidence="1 2">
    <name type="scientific">Puccinia graminis f. sp. tritici</name>
    <dbReference type="NCBI Taxonomy" id="56615"/>
    <lineage>
        <taxon>Eukaryota</taxon>
        <taxon>Fungi</taxon>
        <taxon>Dikarya</taxon>
        <taxon>Basidiomycota</taxon>
        <taxon>Pucciniomycotina</taxon>
        <taxon>Pucciniomycetes</taxon>
        <taxon>Pucciniales</taxon>
        <taxon>Pucciniaceae</taxon>
        <taxon>Puccinia</taxon>
    </lineage>
</organism>
<dbReference type="AlphaFoldDB" id="A0A5B0LYD2"/>
<accession>A0A5B0LYD2</accession>
<sequence length="437" mass="50091">MNNAPLWIIEALVSQGFESFPGTCRRKISAIDGADYPGMRRAPIQQIKARKEHLSEIRKGFLPTLRQLLADLIVAQDLVDPQKEPKYPDVREINRITRRICDMLKEIRYAASTIALTEPQAPQDEDHEYGILKRYRTKALVEKLRYMIRYPLRESLGYHGDFFEQWKNSKESVVNRRFDYPGLLIATATAFHFIDEIIEWLKKSDFGVLQEAWKAALDGYEDRMTALLNRLDPTIRSEHERGPASDHSETRLSQSEANINLVGHEEDQFGNVVASDTSPVLSRPRARVLKLLLSVLPLGKLARILFNKLLITPISRPVFTLDSQMSSAQIDYLTNQTRSLFFSIWNLADMLATLYDLDSLENLEAAQHDLDKILGYFDSSIRLLSLHLVPSHPNLQPGPPASENVFKHRFSLLIDQFHLAAQNLTNDLKRFTDLDRN</sequence>